<dbReference type="OrthoDB" id="3252676at2"/>
<keyword evidence="2" id="KW-0805">Transcription regulation</keyword>
<evidence type="ECO:0000256" key="1">
    <source>
        <dbReference type="ARBA" id="ARBA00009437"/>
    </source>
</evidence>
<protein>
    <submittedName>
        <fullName evidence="6">DNA-binding transcriptional regulator, LysR family</fullName>
    </submittedName>
</protein>
<dbReference type="InterPro" id="IPR036390">
    <property type="entry name" value="WH_DNA-bd_sf"/>
</dbReference>
<gene>
    <name evidence="6" type="ORF">SAMN05421756_10534</name>
</gene>
<organism evidence="6 7">
    <name type="scientific">Microlunatus flavus</name>
    <dbReference type="NCBI Taxonomy" id="1036181"/>
    <lineage>
        <taxon>Bacteria</taxon>
        <taxon>Bacillati</taxon>
        <taxon>Actinomycetota</taxon>
        <taxon>Actinomycetes</taxon>
        <taxon>Propionibacteriales</taxon>
        <taxon>Propionibacteriaceae</taxon>
        <taxon>Microlunatus</taxon>
    </lineage>
</organism>
<evidence type="ECO:0000256" key="3">
    <source>
        <dbReference type="ARBA" id="ARBA00023125"/>
    </source>
</evidence>
<keyword evidence="3 6" id="KW-0238">DNA-binding</keyword>
<proteinExistence type="inferred from homology"/>
<reference evidence="7" key="1">
    <citation type="submission" date="2016-10" db="EMBL/GenBank/DDBJ databases">
        <authorList>
            <person name="Varghese N."/>
            <person name="Submissions S."/>
        </authorList>
    </citation>
    <scope>NUCLEOTIDE SEQUENCE [LARGE SCALE GENOMIC DNA]</scope>
    <source>
        <strain evidence="7">CGMCC 4.6856</strain>
    </source>
</reference>
<evidence type="ECO:0000259" key="5">
    <source>
        <dbReference type="PROSITE" id="PS50931"/>
    </source>
</evidence>
<dbReference type="PROSITE" id="PS50931">
    <property type="entry name" value="HTH_LYSR"/>
    <property type="match status" value="1"/>
</dbReference>
<dbReference type="GO" id="GO:0032993">
    <property type="term" value="C:protein-DNA complex"/>
    <property type="evidence" value="ECO:0007669"/>
    <property type="project" value="TreeGrafter"/>
</dbReference>
<dbReference type="InterPro" id="IPR005119">
    <property type="entry name" value="LysR_subst-bd"/>
</dbReference>
<dbReference type="GO" id="GO:0003700">
    <property type="term" value="F:DNA-binding transcription factor activity"/>
    <property type="evidence" value="ECO:0007669"/>
    <property type="project" value="InterPro"/>
</dbReference>
<dbReference type="SUPFAM" id="SSF53850">
    <property type="entry name" value="Periplasmic binding protein-like II"/>
    <property type="match status" value="1"/>
</dbReference>
<dbReference type="RefSeq" id="WP_091180911.1">
    <property type="nucleotide sequence ID" value="NZ_FOFA01000005.1"/>
</dbReference>
<dbReference type="PANTHER" id="PTHR30346:SF0">
    <property type="entry name" value="HCA OPERON TRANSCRIPTIONAL ACTIVATOR HCAR"/>
    <property type="match status" value="1"/>
</dbReference>
<dbReference type="GO" id="GO:0003677">
    <property type="term" value="F:DNA binding"/>
    <property type="evidence" value="ECO:0007669"/>
    <property type="project" value="UniProtKB-KW"/>
</dbReference>
<keyword evidence="7" id="KW-1185">Reference proteome</keyword>
<dbReference type="EMBL" id="FOFA01000005">
    <property type="protein sequence ID" value="SEQ68301.1"/>
    <property type="molecule type" value="Genomic_DNA"/>
</dbReference>
<sequence length="294" mass="31030">MSVELRQLRALVAVVDEGSFTDAAIALGTTQASVSRAVAALEANLGARVLRRTTRSVAPNAVGARVLDHARQALAAVQALEQVAAHADADVRLGYAWSALGRHTVPVQRRWGEQHPGRPLTFVFVATPTAGLAEGLSDVAVLRRPVDDPRLAVEQVGLEARYAVLPTGDPLAGGRSVRLAGFAGRTVALDRRTGTTDEQLWAGSPAGSSPGAYREVHNVEDFLTMVAAGQVVGITSEATTRQHRRPGVVFRRVHDAPPVPVLLAWWREDPPAGVADVLALVREAYAAGAPAARA</sequence>
<name>A0A1H9I118_9ACTN</name>
<dbReference type="Pfam" id="PF03466">
    <property type="entry name" value="LysR_substrate"/>
    <property type="match status" value="1"/>
</dbReference>
<dbReference type="Gene3D" id="3.40.190.10">
    <property type="entry name" value="Periplasmic binding protein-like II"/>
    <property type="match status" value="2"/>
</dbReference>
<evidence type="ECO:0000313" key="7">
    <source>
        <dbReference type="Proteomes" id="UP000198504"/>
    </source>
</evidence>
<dbReference type="AlphaFoldDB" id="A0A1H9I118"/>
<evidence type="ECO:0000313" key="6">
    <source>
        <dbReference type="EMBL" id="SEQ68301.1"/>
    </source>
</evidence>
<comment type="similarity">
    <text evidence="1">Belongs to the LysR transcriptional regulatory family.</text>
</comment>
<evidence type="ECO:0000256" key="4">
    <source>
        <dbReference type="ARBA" id="ARBA00023163"/>
    </source>
</evidence>
<accession>A0A1H9I118</accession>
<keyword evidence="4" id="KW-0804">Transcription</keyword>
<evidence type="ECO:0000256" key="2">
    <source>
        <dbReference type="ARBA" id="ARBA00023015"/>
    </source>
</evidence>
<dbReference type="FunFam" id="1.10.10.10:FF:000001">
    <property type="entry name" value="LysR family transcriptional regulator"/>
    <property type="match status" value="1"/>
</dbReference>
<dbReference type="InterPro" id="IPR000847">
    <property type="entry name" value="LysR_HTH_N"/>
</dbReference>
<dbReference type="InterPro" id="IPR036388">
    <property type="entry name" value="WH-like_DNA-bd_sf"/>
</dbReference>
<dbReference type="Pfam" id="PF00126">
    <property type="entry name" value="HTH_1"/>
    <property type="match status" value="1"/>
</dbReference>
<dbReference type="SUPFAM" id="SSF46785">
    <property type="entry name" value="Winged helix' DNA-binding domain"/>
    <property type="match status" value="1"/>
</dbReference>
<dbReference type="Gene3D" id="1.10.10.10">
    <property type="entry name" value="Winged helix-like DNA-binding domain superfamily/Winged helix DNA-binding domain"/>
    <property type="match status" value="1"/>
</dbReference>
<dbReference type="STRING" id="1036181.SAMN05421756_10534"/>
<dbReference type="Proteomes" id="UP000198504">
    <property type="component" value="Unassembled WGS sequence"/>
</dbReference>
<feature type="domain" description="HTH lysR-type" evidence="5">
    <location>
        <begin position="3"/>
        <end position="60"/>
    </location>
</feature>
<dbReference type="PANTHER" id="PTHR30346">
    <property type="entry name" value="TRANSCRIPTIONAL DUAL REGULATOR HCAR-RELATED"/>
    <property type="match status" value="1"/>
</dbReference>